<reference evidence="5 6" key="2">
    <citation type="submission" date="2017-02" db="EMBL/GenBank/DDBJ databases">
        <title>A genome survey and senescence transcriptome analysis in Lentinula edodes.</title>
        <authorList>
            <person name="Sakamoto Y."/>
            <person name="Nakade K."/>
            <person name="Sato S."/>
            <person name="Yoshida Y."/>
            <person name="Miyazaki K."/>
            <person name="Natsume S."/>
            <person name="Konno N."/>
        </authorList>
    </citation>
    <scope>NUCLEOTIDE SEQUENCE [LARGE SCALE GENOMIC DNA]</scope>
    <source>
        <strain evidence="5 6">NBRC 111202</strain>
    </source>
</reference>
<keyword evidence="2" id="KW-0274">FAD</keyword>
<dbReference type="AlphaFoldDB" id="A0A1Q3ELY9"/>
<dbReference type="GO" id="GO:0071949">
    <property type="term" value="F:FAD binding"/>
    <property type="evidence" value="ECO:0007669"/>
    <property type="project" value="InterPro"/>
</dbReference>
<proteinExistence type="predicted"/>
<gene>
    <name evidence="5" type="ORF">LENED_010266</name>
</gene>
<evidence type="ECO:0000313" key="5">
    <source>
        <dbReference type="EMBL" id="GAW08219.1"/>
    </source>
</evidence>
<sequence length="510" mass="57448">MEGEFSSESSPTFQKGQHAADRWSSRLILVFDSGWKGPVKTFQMNQPDSISELNLNATILMLWMLRTFWIFTCASMGVVKLRVAICGGGIAGLAHACALARYPDVSVNIYESTDKFSPFGAGIGVWPRAWNVLCALGLGEDMAKITSGSPSSSPVQSFSFRKSDQPSGFTFGNMFSRGPLLTFHRAQFQEVLVQHLPPSCRIHHSKRLKSYSQGRLGYPIRLLFEDGTYATCDVLVGADGIKSAVRNCLLQDQTEIARESGRPTDEQKTLTCKDHVSWAGSIAYRALIPVERLKEDCDQGLLVLPMTPTMYVGTDVHMVVYPVSKGQEVNLALFHFRPELQGMPFHGPWSKGVDESELFDVAHFESWEPEVQRWLKVRLPFVILHQTLNVRLQRTAAARTRELEQDKPSRSVPYYDICDPRTTLNTVQQALKIYDKFRRPWTQDASAKAMANGRYFTLHYDGFDFVHADAAAVVQKLHELSDVMIDEWKWCWTTTVEDSLKAALSQLQYA</sequence>
<dbReference type="PANTHER" id="PTHR46720:SF3">
    <property type="entry name" value="FAD-BINDING DOMAIN-CONTAINING PROTEIN-RELATED"/>
    <property type="match status" value="1"/>
</dbReference>
<dbReference type="InterPro" id="IPR051104">
    <property type="entry name" value="FAD_monoxygenase"/>
</dbReference>
<dbReference type="STRING" id="5353.A0A1Q3ELY9"/>
<evidence type="ECO:0000256" key="2">
    <source>
        <dbReference type="ARBA" id="ARBA00022827"/>
    </source>
</evidence>
<dbReference type="EMBL" id="BDGU01000607">
    <property type="protein sequence ID" value="GAW08219.1"/>
    <property type="molecule type" value="Genomic_DNA"/>
</dbReference>
<dbReference type="Proteomes" id="UP000188533">
    <property type="component" value="Unassembled WGS sequence"/>
</dbReference>
<reference evidence="5 6" key="1">
    <citation type="submission" date="2016-08" db="EMBL/GenBank/DDBJ databases">
        <authorList>
            <consortium name="Lentinula edodes genome sequencing consortium"/>
            <person name="Sakamoto Y."/>
            <person name="Nakade K."/>
            <person name="Sato S."/>
            <person name="Yoshida Y."/>
            <person name="Miyazaki K."/>
            <person name="Natsume S."/>
            <person name="Konno N."/>
        </authorList>
    </citation>
    <scope>NUCLEOTIDE SEQUENCE [LARGE SCALE GENOMIC DNA]</scope>
    <source>
        <strain evidence="5 6">NBRC 111202</strain>
    </source>
</reference>
<dbReference type="SUPFAM" id="SSF54373">
    <property type="entry name" value="FAD-linked reductases, C-terminal domain"/>
    <property type="match status" value="1"/>
</dbReference>
<keyword evidence="3" id="KW-0560">Oxidoreductase</keyword>
<dbReference type="GO" id="GO:0016491">
    <property type="term" value="F:oxidoreductase activity"/>
    <property type="evidence" value="ECO:0007669"/>
    <property type="project" value="UniProtKB-KW"/>
</dbReference>
<comment type="caution">
    <text evidence="5">The sequence shown here is derived from an EMBL/GenBank/DDBJ whole genome shotgun (WGS) entry which is preliminary data.</text>
</comment>
<dbReference type="GO" id="GO:0044550">
    <property type="term" value="P:secondary metabolite biosynthetic process"/>
    <property type="evidence" value="ECO:0007669"/>
    <property type="project" value="TreeGrafter"/>
</dbReference>
<keyword evidence="6" id="KW-1185">Reference proteome</keyword>
<dbReference type="SUPFAM" id="SSF51905">
    <property type="entry name" value="FAD/NAD(P)-binding domain"/>
    <property type="match status" value="1"/>
</dbReference>
<keyword evidence="1" id="KW-0285">Flavoprotein</keyword>
<evidence type="ECO:0000256" key="1">
    <source>
        <dbReference type="ARBA" id="ARBA00022630"/>
    </source>
</evidence>
<evidence type="ECO:0000259" key="4">
    <source>
        <dbReference type="Pfam" id="PF01494"/>
    </source>
</evidence>
<organism evidence="5 6">
    <name type="scientific">Lentinula edodes</name>
    <name type="common">Shiitake mushroom</name>
    <name type="synonym">Lentinus edodes</name>
    <dbReference type="NCBI Taxonomy" id="5353"/>
    <lineage>
        <taxon>Eukaryota</taxon>
        <taxon>Fungi</taxon>
        <taxon>Dikarya</taxon>
        <taxon>Basidiomycota</taxon>
        <taxon>Agaricomycotina</taxon>
        <taxon>Agaricomycetes</taxon>
        <taxon>Agaricomycetidae</taxon>
        <taxon>Agaricales</taxon>
        <taxon>Marasmiineae</taxon>
        <taxon>Omphalotaceae</taxon>
        <taxon>Lentinula</taxon>
    </lineage>
</organism>
<evidence type="ECO:0000256" key="3">
    <source>
        <dbReference type="ARBA" id="ARBA00023002"/>
    </source>
</evidence>
<dbReference type="PANTHER" id="PTHR46720">
    <property type="entry name" value="HYDROXYLASE, PUTATIVE (AFU_ORTHOLOGUE AFUA_3G01460)-RELATED"/>
    <property type="match status" value="1"/>
</dbReference>
<accession>A0A1Q3ELY9</accession>
<evidence type="ECO:0000313" key="6">
    <source>
        <dbReference type="Proteomes" id="UP000188533"/>
    </source>
</evidence>
<protein>
    <submittedName>
        <fullName evidence="5">Salicylate hydroxylase</fullName>
    </submittedName>
</protein>
<dbReference type="Gene3D" id="3.50.50.60">
    <property type="entry name" value="FAD/NAD(P)-binding domain"/>
    <property type="match status" value="1"/>
</dbReference>
<name>A0A1Q3ELY9_LENED</name>
<dbReference type="Pfam" id="PF01494">
    <property type="entry name" value="FAD_binding_3"/>
    <property type="match status" value="1"/>
</dbReference>
<dbReference type="InterPro" id="IPR036188">
    <property type="entry name" value="FAD/NAD-bd_sf"/>
</dbReference>
<dbReference type="PRINTS" id="PR00420">
    <property type="entry name" value="RNGMNOXGNASE"/>
</dbReference>
<dbReference type="InterPro" id="IPR002938">
    <property type="entry name" value="FAD-bd"/>
</dbReference>
<feature type="domain" description="FAD-binding" evidence="4">
    <location>
        <begin position="81"/>
        <end position="252"/>
    </location>
</feature>